<dbReference type="PANTHER" id="PTHR43883:SF1">
    <property type="entry name" value="GLUCONOKINASE"/>
    <property type="match status" value="1"/>
</dbReference>
<dbReference type="Pfam" id="PF13671">
    <property type="entry name" value="AAA_33"/>
    <property type="match status" value="1"/>
</dbReference>
<evidence type="ECO:0008006" key="3">
    <source>
        <dbReference type="Google" id="ProtNLM"/>
    </source>
</evidence>
<dbReference type="SUPFAM" id="SSF52540">
    <property type="entry name" value="P-loop containing nucleoside triphosphate hydrolases"/>
    <property type="match status" value="1"/>
</dbReference>
<protein>
    <recommendedName>
        <fullName evidence="3">AAA family ATPase</fullName>
    </recommendedName>
</protein>
<evidence type="ECO:0000313" key="2">
    <source>
        <dbReference type="Proteomes" id="UP000179627"/>
    </source>
</evidence>
<name>A0A1S1R7H2_9ACTN</name>
<dbReference type="AlphaFoldDB" id="A0A1S1R7H2"/>
<gene>
    <name evidence="1" type="ORF">CC117_12915</name>
</gene>
<sequence>METHTAILFLTEDRVYKLRKPVDLGFVDLRTRQTRLAACEDEVRLNRRLAPDVYLGVADIRDERGRPHDHMVVMRRMPADRRLSELVRGGADLTGELRAIARTMAAFHERCETSPEISRAGGLANLEALWLEAMNAVAPFCGSILDAGTVDEIGRLALRYLAGRGPLLAERQRAGHIRDGHGDLLADDIYCLDDGPRILDCINFDRQLRVGDVLADVAFLAMDLERLGAPAAARTFLDAYREFSGETHPASLEHLYIAYRAFVRVRIACIRDHQGDPDAAEEARQLADIALTHLRRGRVRLVLVGGLPGTGKSTLASGLVAAQDEWALLRSDVVRKELAGLAPHVAIDVAPGTGIYSAASTERSYAELVTRARRALERGQSVVLDASWSSRRFRELAAGAAKETGADLTQVRCVAPTRIAVARIASRRAVQACGTGADASDATGAVYASMAHRADPWPTALDVDTTASVAQTVAAAARIVD</sequence>
<evidence type="ECO:0000313" key="1">
    <source>
        <dbReference type="EMBL" id="OHV41222.1"/>
    </source>
</evidence>
<keyword evidence="2" id="KW-1185">Reference proteome</keyword>
<comment type="caution">
    <text evidence="1">The sequence shown here is derived from an EMBL/GenBank/DDBJ whole genome shotgun (WGS) entry which is preliminary data.</text>
</comment>
<organism evidence="1 2">
    <name type="scientific">Parafrankia colletiae</name>
    <dbReference type="NCBI Taxonomy" id="573497"/>
    <lineage>
        <taxon>Bacteria</taxon>
        <taxon>Bacillati</taxon>
        <taxon>Actinomycetota</taxon>
        <taxon>Actinomycetes</taxon>
        <taxon>Frankiales</taxon>
        <taxon>Frankiaceae</taxon>
        <taxon>Parafrankia</taxon>
    </lineage>
</organism>
<dbReference type="PANTHER" id="PTHR43883">
    <property type="entry name" value="SLR0207 PROTEIN"/>
    <property type="match status" value="1"/>
</dbReference>
<proteinExistence type="predicted"/>
<dbReference type="SUPFAM" id="SSF56112">
    <property type="entry name" value="Protein kinase-like (PK-like)"/>
    <property type="match status" value="1"/>
</dbReference>
<dbReference type="OrthoDB" id="9810277at2"/>
<dbReference type="InterPro" id="IPR027417">
    <property type="entry name" value="P-loop_NTPase"/>
</dbReference>
<dbReference type="InterPro" id="IPR011009">
    <property type="entry name" value="Kinase-like_dom_sf"/>
</dbReference>
<accession>A0A1S1R7H2</accession>
<dbReference type="EMBL" id="MBLM01000058">
    <property type="protein sequence ID" value="OHV41222.1"/>
    <property type="molecule type" value="Genomic_DNA"/>
</dbReference>
<dbReference type="Gene3D" id="3.40.50.300">
    <property type="entry name" value="P-loop containing nucleotide triphosphate hydrolases"/>
    <property type="match status" value="1"/>
</dbReference>
<reference evidence="2" key="1">
    <citation type="submission" date="2016-07" db="EMBL/GenBank/DDBJ databases">
        <title>Sequence Frankia sp. strain CcI1.17.</title>
        <authorList>
            <person name="Ghodhbane-Gtari F."/>
            <person name="Swanson E."/>
            <person name="Gueddou A."/>
            <person name="Morris K."/>
            <person name="Hezbri K."/>
            <person name="Ktari A."/>
            <person name="Nouioui I."/>
            <person name="Abebe-Akele F."/>
            <person name="Simpson S."/>
            <person name="Thomas K."/>
            <person name="Gtari M."/>
            <person name="Tisa L.S."/>
            <person name="Hurst S."/>
        </authorList>
    </citation>
    <scope>NUCLEOTIDE SEQUENCE [LARGE SCALE GENOMIC DNA]</scope>
    <source>
        <strain evidence="2">Cc1.17</strain>
    </source>
</reference>
<dbReference type="InterPro" id="IPR052732">
    <property type="entry name" value="Cell-binding_unc_protein"/>
</dbReference>
<dbReference type="Proteomes" id="UP000179627">
    <property type="component" value="Unassembled WGS sequence"/>
</dbReference>